<accession>A0A2L2XCH9</accession>
<gene>
    <name evidence="1" type="ORF">DCCM_3150</name>
</gene>
<sequence length="44" mass="4791">MFDFTLFYLISTVCLAVGVAACIFSNPIAGIMETVDEHSNGRVH</sequence>
<comment type="caution">
    <text evidence="1">The sequence shown here is derived from an EMBL/GenBank/DDBJ whole genome shotgun (WGS) entry which is preliminary data.</text>
</comment>
<reference evidence="2" key="1">
    <citation type="submission" date="2018-02" db="EMBL/GenBank/DDBJ databases">
        <title>Genome sequence of Desulfocucumis palustris strain NAW-5.</title>
        <authorList>
            <person name="Watanabe M."/>
            <person name="Kojima H."/>
            <person name="Fukui M."/>
        </authorList>
    </citation>
    <scope>NUCLEOTIDE SEQUENCE [LARGE SCALE GENOMIC DNA]</scope>
    <source>
        <strain evidence="2">NAW-5</strain>
    </source>
</reference>
<organism evidence="1 2">
    <name type="scientific">Desulfocucumis palustris</name>
    <dbReference type="NCBI Taxonomy" id="1898651"/>
    <lineage>
        <taxon>Bacteria</taxon>
        <taxon>Bacillati</taxon>
        <taxon>Bacillota</taxon>
        <taxon>Clostridia</taxon>
        <taxon>Eubacteriales</taxon>
        <taxon>Desulfocucumaceae</taxon>
        <taxon>Desulfocucumis</taxon>
    </lineage>
</organism>
<name>A0A2L2XCH9_9FIRM</name>
<dbReference type="EMBL" id="BFAV01000125">
    <property type="protein sequence ID" value="GBF34039.1"/>
    <property type="molecule type" value="Genomic_DNA"/>
</dbReference>
<proteinExistence type="predicted"/>
<evidence type="ECO:0000313" key="1">
    <source>
        <dbReference type="EMBL" id="GBF34039.1"/>
    </source>
</evidence>
<dbReference type="RefSeq" id="WP_269433750.1">
    <property type="nucleotide sequence ID" value="NZ_BFAV01000125.1"/>
</dbReference>
<evidence type="ECO:0000313" key="2">
    <source>
        <dbReference type="Proteomes" id="UP000239549"/>
    </source>
</evidence>
<protein>
    <submittedName>
        <fullName evidence="1">Uncharacterized protein</fullName>
    </submittedName>
</protein>
<keyword evidence="2" id="KW-1185">Reference proteome</keyword>
<dbReference type="AlphaFoldDB" id="A0A2L2XCH9"/>
<dbReference type="Proteomes" id="UP000239549">
    <property type="component" value="Unassembled WGS sequence"/>
</dbReference>